<evidence type="ECO:0000256" key="2">
    <source>
        <dbReference type="ARBA" id="ARBA00013147"/>
    </source>
</evidence>
<keyword evidence="3" id="KW-0028">Amino-acid biosynthesis</keyword>
<keyword evidence="5" id="KW-0584">Phenylalanine biosynthesis</keyword>
<dbReference type="InterPro" id="IPR008242">
    <property type="entry name" value="Chor_mutase/pphenate_deHydtase"/>
</dbReference>
<dbReference type="GO" id="GO:0009094">
    <property type="term" value="P:L-phenylalanine biosynthetic process"/>
    <property type="evidence" value="ECO:0007669"/>
    <property type="project" value="UniProtKB-UniPathway"/>
</dbReference>
<feature type="domain" description="Prephenate dehydratase" evidence="9">
    <location>
        <begin position="16"/>
        <end position="194"/>
    </location>
</feature>
<dbReference type="GeneID" id="65535578"/>
<evidence type="ECO:0000256" key="1">
    <source>
        <dbReference type="ARBA" id="ARBA00004741"/>
    </source>
</evidence>
<proteinExistence type="predicted"/>
<dbReference type="Gene3D" id="3.30.70.260">
    <property type="match status" value="1"/>
</dbReference>
<dbReference type="PROSITE" id="PS51671">
    <property type="entry name" value="ACT"/>
    <property type="match status" value="1"/>
</dbReference>
<evidence type="ECO:0000256" key="5">
    <source>
        <dbReference type="ARBA" id="ARBA00023222"/>
    </source>
</evidence>
<organism evidence="11 12">
    <name type="scientific">Muribaculum intestinale</name>
    <dbReference type="NCBI Taxonomy" id="1796646"/>
    <lineage>
        <taxon>Bacteria</taxon>
        <taxon>Pseudomonadati</taxon>
        <taxon>Bacteroidota</taxon>
        <taxon>Bacteroidia</taxon>
        <taxon>Bacteroidales</taxon>
        <taxon>Muribaculaceae</taxon>
        <taxon>Muribaculum</taxon>
    </lineage>
</organism>
<dbReference type="SUPFAM" id="SSF55021">
    <property type="entry name" value="ACT-like"/>
    <property type="match status" value="1"/>
</dbReference>
<dbReference type="Gene3D" id="3.40.190.10">
    <property type="entry name" value="Periplasmic binding protein-like II"/>
    <property type="match status" value="2"/>
</dbReference>
<keyword evidence="6" id="KW-0456">Lyase</keyword>
<evidence type="ECO:0000259" key="10">
    <source>
        <dbReference type="PROSITE" id="PS51671"/>
    </source>
</evidence>
<feature type="domain" description="ACT" evidence="10">
    <location>
        <begin position="212"/>
        <end position="288"/>
    </location>
</feature>
<evidence type="ECO:0000256" key="6">
    <source>
        <dbReference type="ARBA" id="ARBA00023239"/>
    </source>
</evidence>
<dbReference type="InterPro" id="IPR045865">
    <property type="entry name" value="ACT-like_dom_sf"/>
</dbReference>
<dbReference type="Proteomes" id="UP000186351">
    <property type="component" value="Chromosome"/>
</dbReference>
<dbReference type="InterPro" id="IPR001086">
    <property type="entry name" value="Preph_deHydtase"/>
</dbReference>
<dbReference type="STRING" id="1796646.A4V02_01830"/>
<evidence type="ECO:0000259" key="9">
    <source>
        <dbReference type="PROSITE" id="PS51171"/>
    </source>
</evidence>
<evidence type="ECO:0000313" key="12">
    <source>
        <dbReference type="Proteomes" id="UP000186351"/>
    </source>
</evidence>
<accession>A0A1Z2XEQ7</accession>
<keyword evidence="4" id="KW-0057">Aromatic amino acid biosynthesis</keyword>
<protein>
    <recommendedName>
        <fullName evidence="2">prephenate dehydratase</fullName>
        <ecNumber evidence="2">4.2.1.51</ecNumber>
    </recommendedName>
</protein>
<comment type="catalytic activity">
    <reaction evidence="7">
        <text>prephenate + H(+) = 3-phenylpyruvate + CO2 + H2O</text>
        <dbReference type="Rhea" id="RHEA:21648"/>
        <dbReference type="ChEBI" id="CHEBI:15377"/>
        <dbReference type="ChEBI" id="CHEBI:15378"/>
        <dbReference type="ChEBI" id="CHEBI:16526"/>
        <dbReference type="ChEBI" id="CHEBI:18005"/>
        <dbReference type="ChEBI" id="CHEBI:29934"/>
        <dbReference type="EC" id="4.2.1.51"/>
    </reaction>
</comment>
<dbReference type="KEGG" id="pary:A4V02_01830"/>
<dbReference type="AlphaFoldDB" id="A0A1B1S722"/>
<dbReference type="PANTHER" id="PTHR21022">
    <property type="entry name" value="PREPHENATE DEHYDRATASE P PROTEIN"/>
    <property type="match status" value="1"/>
</dbReference>
<dbReference type="EMBL" id="CP015402">
    <property type="protein sequence ID" value="ANU62595.1"/>
    <property type="molecule type" value="Genomic_DNA"/>
</dbReference>
<dbReference type="UniPathway" id="UPA00121">
    <property type="reaction ID" value="UER00345"/>
</dbReference>
<evidence type="ECO:0000313" key="11">
    <source>
        <dbReference type="EMBL" id="ANU62595.1"/>
    </source>
</evidence>
<dbReference type="PANTHER" id="PTHR21022:SF19">
    <property type="entry name" value="PREPHENATE DEHYDRATASE-RELATED"/>
    <property type="match status" value="1"/>
</dbReference>
<dbReference type="PIRSF" id="PIRSF001500">
    <property type="entry name" value="Chor_mut_pdt_Ppr"/>
    <property type="match status" value="1"/>
</dbReference>
<reference evidence="12" key="1">
    <citation type="submission" date="2016-04" db="EMBL/GenBank/DDBJ databases">
        <title>Complete Genome Sequences of Twelve Strains of a Stable Defined Moderately Diverse Mouse Microbiota 2 (sDMDMm2).</title>
        <authorList>
            <person name="Uchimura Y."/>
            <person name="Wyss M."/>
            <person name="Brugiroux S."/>
            <person name="Limenitakis J.P."/>
            <person name="Stecher B."/>
            <person name="McCoy K.D."/>
            <person name="Macpherson A.J."/>
        </authorList>
    </citation>
    <scope>NUCLEOTIDE SEQUENCE [LARGE SCALE GENOMIC DNA]</scope>
    <source>
        <strain evidence="12">YL27</strain>
    </source>
</reference>
<sequence length="294" mass="33044">MITSDRLHIAGRRPKRITIQGVAGCYHDAAARGYFAGEEIDTIQCDSFQEMFDTLAADASLLGIMAIENTIAGSLLQNHELLRASNMQIVGEYKMRISHTLAALPGQTIDELTEVNSHPMALLQCEQFLLRHPNMKMIETFDTAGSAKEIAEKGLTGHAAVCGEYAANLYGLNILERSIETNKRNFTRFLILADPLIAGEERPSERFIDKSSVVFTLPHDKGALSKVLTILSFYDINLTKIQSMPILGREWEYRFYIDLEFDSYSRYRQAVDAVRPLTNDLRILGEYNACKNEV</sequence>
<dbReference type="Pfam" id="PF00800">
    <property type="entry name" value="PDT"/>
    <property type="match status" value="1"/>
</dbReference>
<keyword evidence="12" id="KW-1185">Reference proteome</keyword>
<evidence type="ECO:0000256" key="7">
    <source>
        <dbReference type="ARBA" id="ARBA00047848"/>
    </source>
</evidence>
<dbReference type="PROSITE" id="PS51171">
    <property type="entry name" value="PREPHENATE_DEHYDR_3"/>
    <property type="match status" value="1"/>
</dbReference>
<evidence type="ECO:0000256" key="4">
    <source>
        <dbReference type="ARBA" id="ARBA00023141"/>
    </source>
</evidence>
<feature type="site" description="Essential for prephenate dehydratase activity" evidence="8">
    <location>
        <position position="187"/>
    </location>
</feature>
<dbReference type="CDD" id="cd04905">
    <property type="entry name" value="ACT_CM-PDT"/>
    <property type="match status" value="1"/>
</dbReference>
<evidence type="ECO:0000256" key="8">
    <source>
        <dbReference type="PIRSR" id="PIRSR001500-2"/>
    </source>
</evidence>
<dbReference type="GO" id="GO:0004664">
    <property type="term" value="F:prephenate dehydratase activity"/>
    <property type="evidence" value="ECO:0007669"/>
    <property type="project" value="UniProtKB-EC"/>
</dbReference>
<accession>A0A1B1S722</accession>
<dbReference type="EC" id="4.2.1.51" evidence="2"/>
<dbReference type="CDD" id="cd13631">
    <property type="entry name" value="PBP2_Ct-PDT_like"/>
    <property type="match status" value="1"/>
</dbReference>
<dbReference type="RefSeq" id="WP_068959986.1">
    <property type="nucleotide sequence ID" value="NZ_CAJTAP010000025.1"/>
</dbReference>
<comment type="pathway">
    <text evidence="1">Amino-acid biosynthesis; L-phenylalanine biosynthesis; phenylpyruvate from prephenate: step 1/1.</text>
</comment>
<dbReference type="InterPro" id="IPR002912">
    <property type="entry name" value="ACT_dom"/>
</dbReference>
<dbReference type="GO" id="GO:0005737">
    <property type="term" value="C:cytoplasm"/>
    <property type="evidence" value="ECO:0007669"/>
    <property type="project" value="TreeGrafter"/>
</dbReference>
<dbReference type="OrthoDB" id="9802281at2"/>
<evidence type="ECO:0000256" key="3">
    <source>
        <dbReference type="ARBA" id="ARBA00022605"/>
    </source>
</evidence>
<dbReference type="SUPFAM" id="SSF53850">
    <property type="entry name" value="Periplasmic binding protein-like II"/>
    <property type="match status" value="1"/>
</dbReference>
<gene>
    <name evidence="11" type="ORF">A4V02_01830</name>
</gene>
<name>A0A1B1S722_9BACT</name>